<dbReference type="PANTHER" id="PTHR32071:SF17">
    <property type="entry name" value="TRANSCRIPTIONAL REGULATOR (NTRC FAMILY)"/>
    <property type="match status" value="1"/>
</dbReference>
<proteinExistence type="predicted"/>
<evidence type="ECO:0000256" key="2">
    <source>
        <dbReference type="ARBA" id="ARBA00022741"/>
    </source>
</evidence>
<evidence type="ECO:0000256" key="3">
    <source>
        <dbReference type="ARBA" id="ARBA00022840"/>
    </source>
</evidence>
<dbReference type="InterPro" id="IPR001789">
    <property type="entry name" value="Sig_transdc_resp-reg_receiver"/>
</dbReference>
<dbReference type="KEGG" id="mcau:MIT9_P1955"/>
<gene>
    <name evidence="11" type="ORF">MIT9_P1955</name>
</gene>
<dbReference type="InterPro" id="IPR025943">
    <property type="entry name" value="Sigma_54_int_dom_ATP-bd_2"/>
</dbReference>
<feature type="domain" description="Sigma-54 factor interaction" evidence="9">
    <location>
        <begin position="140"/>
        <end position="364"/>
    </location>
</feature>
<reference evidence="12" key="1">
    <citation type="journal article" date="2024" name="Int. J. Syst. Evol. Microbiol.">
        <title>Methylomarinovum tepidoasis sp. nov., a moderately thermophilic methanotroph of the family Methylothermaceae isolated from a deep-sea hydrothermal field.</title>
        <authorList>
            <person name="Hirayama H."/>
            <person name="Takaki Y."/>
            <person name="Abe M."/>
            <person name="Miyazaki M."/>
            <person name="Uematsu K."/>
            <person name="Matsui Y."/>
            <person name="Takai K."/>
        </authorList>
    </citation>
    <scope>NUCLEOTIDE SEQUENCE [LARGE SCALE GENOMIC DNA]</scope>
    <source>
        <strain evidence="12">IT-9</strain>
    </source>
</reference>
<organism evidence="11 12">
    <name type="scientific">Methylomarinovum caldicuralii</name>
    <dbReference type="NCBI Taxonomy" id="438856"/>
    <lineage>
        <taxon>Bacteria</taxon>
        <taxon>Pseudomonadati</taxon>
        <taxon>Pseudomonadota</taxon>
        <taxon>Gammaproteobacteria</taxon>
        <taxon>Methylococcales</taxon>
        <taxon>Methylothermaceae</taxon>
        <taxon>Methylomarinovum</taxon>
    </lineage>
</organism>
<dbReference type="EMBL" id="AP024714">
    <property type="protein sequence ID" value="BCX82369.1"/>
    <property type="molecule type" value="Genomic_DNA"/>
</dbReference>
<dbReference type="Pfam" id="PF00158">
    <property type="entry name" value="Sigma54_activat"/>
    <property type="match status" value="1"/>
</dbReference>
<evidence type="ECO:0000256" key="4">
    <source>
        <dbReference type="ARBA" id="ARBA00023012"/>
    </source>
</evidence>
<dbReference type="Gene3D" id="3.40.50.300">
    <property type="entry name" value="P-loop containing nucleotide triphosphate hydrolases"/>
    <property type="match status" value="1"/>
</dbReference>
<keyword evidence="2" id="KW-0547">Nucleotide-binding</keyword>
<keyword evidence="4" id="KW-0902">Two-component regulatory system</keyword>
<evidence type="ECO:0000256" key="8">
    <source>
        <dbReference type="PROSITE-ProRule" id="PRU00169"/>
    </source>
</evidence>
<dbReference type="Pfam" id="PF25601">
    <property type="entry name" value="AAA_lid_14"/>
    <property type="match status" value="1"/>
</dbReference>
<dbReference type="InterPro" id="IPR009057">
    <property type="entry name" value="Homeodomain-like_sf"/>
</dbReference>
<dbReference type="Pfam" id="PF00072">
    <property type="entry name" value="Response_reg"/>
    <property type="match status" value="1"/>
</dbReference>
<dbReference type="FunFam" id="3.40.50.300:FF:000006">
    <property type="entry name" value="DNA-binding transcriptional regulator NtrC"/>
    <property type="match status" value="1"/>
</dbReference>
<dbReference type="PROSITE" id="PS00676">
    <property type="entry name" value="SIGMA54_INTERACT_2"/>
    <property type="match status" value="1"/>
</dbReference>
<dbReference type="PROSITE" id="PS00688">
    <property type="entry name" value="SIGMA54_INTERACT_3"/>
    <property type="match status" value="1"/>
</dbReference>
<feature type="domain" description="Response regulatory" evidence="10">
    <location>
        <begin position="5"/>
        <end position="120"/>
    </location>
</feature>
<dbReference type="SMART" id="SM00448">
    <property type="entry name" value="REC"/>
    <property type="match status" value="1"/>
</dbReference>
<accession>A0AAU9CCR4</accession>
<keyword evidence="3" id="KW-0067">ATP-binding</keyword>
<name>A0AAU9CCR4_9GAMM</name>
<evidence type="ECO:0000256" key="5">
    <source>
        <dbReference type="ARBA" id="ARBA00023015"/>
    </source>
</evidence>
<feature type="modified residue" description="4-aspartylphosphate" evidence="8">
    <location>
        <position position="54"/>
    </location>
</feature>
<dbReference type="AlphaFoldDB" id="A0AAU9CCR4"/>
<dbReference type="FunFam" id="3.40.50.2300:FF:000018">
    <property type="entry name" value="DNA-binding transcriptional regulator NtrC"/>
    <property type="match status" value="1"/>
</dbReference>
<dbReference type="GO" id="GO:0005524">
    <property type="term" value="F:ATP binding"/>
    <property type="evidence" value="ECO:0007669"/>
    <property type="project" value="UniProtKB-KW"/>
</dbReference>
<evidence type="ECO:0000313" key="11">
    <source>
        <dbReference type="EMBL" id="BCX82369.1"/>
    </source>
</evidence>
<dbReference type="GO" id="GO:0006355">
    <property type="term" value="P:regulation of DNA-templated transcription"/>
    <property type="evidence" value="ECO:0007669"/>
    <property type="project" value="InterPro"/>
</dbReference>
<dbReference type="CDD" id="cd17550">
    <property type="entry name" value="REC_NtrX-like"/>
    <property type="match status" value="1"/>
</dbReference>
<dbReference type="RefSeq" id="WP_317704772.1">
    <property type="nucleotide sequence ID" value="NZ_AP024714.1"/>
</dbReference>
<dbReference type="Gene3D" id="3.40.50.2300">
    <property type="match status" value="1"/>
</dbReference>
<evidence type="ECO:0000259" key="10">
    <source>
        <dbReference type="PROSITE" id="PS50110"/>
    </source>
</evidence>
<dbReference type="InterPro" id="IPR000641">
    <property type="entry name" value="CbxX/CfxQ"/>
</dbReference>
<dbReference type="SUPFAM" id="SSF52540">
    <property type="entry name" value="P-loop containing nucleoside triphosphate hydrolases"/>
    <property type="match status" value="1"/>
</dbReference>
<dbReference type="PROSITE" id="PS50045">
    <property type="entry name" value="SIGMA54_INTERACT_4"/>
    <property type="match status" value="1"/>
</dbReference>
<protein>
    <submittedName>
        <fullName evidence="11">Two-component system, NtrC family, nitrogen regulation response regulator NtrX</fullName>
    </submittedName>
</protein>
<evidence type="ECO:0000259" key="9">
    <source>
        <dbReference type="PROSITE" id="PS50045"/>
    </source>
</evidence>
<keyword evidence="12" id="KW-1185">Reference proteome</keyword>
<dbReference type="SUPFAM" id="SSF46689">
    <property type="entry name" value="Homeodomain-like"/>
    <property type="match status" value="1"/>
</dbReference>
<keyword evidence="6" id="KW-0238">DNA-binding</keyword>
<evidence type="ECO:0000256" key="6">
    <source>
        <dbReference type="ARBA" id="ARBA00023125"/>
    </source>
</evidence>
<dbReference type="InterPro" id="IPR025944">
    <property type="entry name" value="Sigma_54_int_dom_CS"/>
</dbReference>
<dbReference type="PANTHER" id="PTHR32071">
    <property type="entry name" value="TRANSCRIPTIONAL REGULATORY PROTEIN"/>
    <property type="match status" value="1"/>
</dbReference>
<dbReference type="PROSITE" id="PS50110">
    <property type="entry name" value="RESPONSE_REGULATORY"/>
    <property type="match status" value="1"/>
</dbReference>
<dbReference type="InterPro" id="IPR003593">
    <property type="entry name" value="AAA+_ATPase"/>
</dbReference>
<dbReference type="InterPro" id="IPR011006">
    <property type="entry name" value="CheY-like_superfamily"/>
</dbReference>
<dbReference type="InterPro" id="IPR058031">
    <property type="entry name" value="AAA_lid_NorR"/>
</dbReference>
<dbReference type="GO" id="GO:0000160">
    <property type="term" value="P:phosphorelay signal transduction system"/>
    <property type="evidence" value="ECO:0007669"/>
    <property type="project" value="UniProtKB-KW"/>
</dbReference>
<dbReference type="CDD" id="cd00009">
    <property type="entry name" value="AAA"/>
    <property type="match status" value="1"/>
</dbReference>
<sequence>MHDTTILVVDDEPDICQLLQDILEDEGYQVVTAANGAEARRRWREVRPDLVLLDIWMPDVDGVTLLKEWMEADDNPGPVVMMSGHGTVETAVEATRLGAFDYLEKPLSMGKILATVERALESARSRRQPASPAETGYIEPVGKSAVMAQLRDQVKRLAQYDTRVLLVGEPGTGKETFARYLHHHSLRREGPFVAVGVGTIAPEFSAVEFFGKEEGGAVHRGLLEQAHGGILFLDEVGDMDPETQLRLVSALESKTFLRVGGSAQVQVDVRVVASTRRNLEDEVKAGRFRKDLYYLLNEVVLTLPPLRQHSEDVPELLNFYVDRFVTREKLAFRRFPVAVQNFLRNYAWPGNVRELKNLVHRLLILGSGEEVELDEVKTALGEIVTREASDAPEFYDLPLKEARERFEKAYLEYHLEKHGGSVARLSQAIGMERTHLYRKLHSLGIKFKDKRG</sequence>
<dbReference type="Proteomes" id="UP001321825">
    <property type="component" value="Chromosome"/>
</dbReference>
<dbReference type="InterPro" id="IPR027417">
    <property type="entry name" value="P-loop_NTPase"/>
</dbReference>
<keyword evidence="5" id="KW-0805">Transcription regulation</keyword>
<dbReference type="Gene3D" id="1.10.8.60">
    <property type="match status" value="1"/>
</dbReference>
<keyword evidence="7" id="KW-0804">Transcription</keyword>
<dbReference type="InterPro" id="IPR002078">
    <property type="entry name" value="Sigma_54_int"/>
</dbReference>
<keyword evidence="1 8" id="KW-0597">Phosphoprotein</keyword>
<dbReference type="InterPro" id="IPR002197">
    <property type="entry name" value="HTH_Fis"/>
</dbReference>
<dbReference type="GO" id="GO:0043565">
    <property type="term" value="F:sequence-specific DNA binding"/>
    <property type="evidence" value="ECO:0007669"/>
    <property type="project" value="InterPro"/>
</dbReference>
<evidence type="ECO:0000256" key="7">
    <source>
        <dbReference type="ARBA" id="ARBA00023163"/>
    </source>
</evidence>
<dbReference type="SUPFAM" id="SSF52172">
    <property type="entry name" value="CheY-like"/>
    <property type="match status" value="1"/>
</dbReference>
<dbReference type="SMART" id="SM00382">
    <property type="entry name" value="AAA"/>
    <property type="match status" value="1"/>
</dbReference>
<evidence type="ECO:0000313" key="12">
    <source>
        <dbReference type="Proteomes" id="UP001321825"/>
    </source>
</evidence>
<dbReference type="Pfam" id="PF02954">
    <property type="entry name" value="HTH_8"/>
    <property type="match status" value="1"/>
</dbReference>
<dbReference type="Gene3D" id="1.10.10.60">
    <property type="entry name" value="Homeodomain-like"/>
    <property type="match status" value="1"/>
</dbReference>
<dbReference type="PRINTS" id="PR00819">
    <property type="entry name" value="CBXCFQXSUPER"/>
</dbReference>
<evidence type="ECO:0000256" key="1">
    <source>
        <dbReference type="ARBA" id="ARBA00022553"/>
    </source>
</evidence>